<dbReference type="NCBIfam" id="TIGR00254">
    <property type="entry name" value="GGDEF"/>
    <property type="match status" value="1"/>
</dbReference>
<dbReference type="InterPro" id="IPR000160">
    <property type="entry name" value="GGDEF_dom"/>
</dbReference>
<accession>F4LPU5</accession>
<dbReference type="GO" id="GO:0071111">
    <property type="term" value="F:cyclic-guanylate-specific phosphodiesterase activity"/>
    <property type="evidence" value="ECO:0007669"/>
    <property type="project" value="InterPro"/>
</dbReference>
<dbReference type="PANTHER" id="PTHR33121">
    <property type="entry name" value="CYCLIC DI-GMP PHOSPHODIESTERASE PDEF"/>
    <property type="match status" value="1"/>
</dbReference>
<dbReference type="SMART" id="SM00052">
    <property type="entry name" value="EAL"/>
    <property type="match status" value="1"/>
</dbReference>
<dbReference type="CDD" id="cd01948">
    <property type="entry name" value="EAL"/>
    <property type="match status" value="1"/>
</dbReference>
<dbReference type="eggNOG" id="COG5001">
    <property type="taxonomic scope" value="Bacteria"/>
</dbReference>
<feature type="domain" description="EAL" evidence="1">
    <location>
        <begin position="330"/>
        <end position="585"/>
    </location>
</feature>
<dbReference type="SUPFAM" id="SSF55073">
    <property type="entry name" value="Nucleotide cyclase"/>
    <property type="match status" value="1"/>
</dbReference>
<dbReference type="HOGENOM" id="CLU_000445_70_50_12"/>
<dbReference type="Gene3D" id="3.30.70.270">
    <property type="match status" value="1"/>
</dbReference>
<evidence type="ECO:0000313" key="3">
    <source>
        <dbReference type="EMBL" id="AEE16037.1"/>
    </source>
</evidence>
<dbReference type="RefSeq" id="WP_013757756.1">
    <property type="nucleotide sequence ID" value="NC_015500.1"/>
</dbReference>
<dbReference type="Proteomes" id="UP000006546">
    <property type="component" value="Chromosome"/>
</dbReference>
<gene>
    <name evidence="3" type="ordered locus">Trebr_0594</name>
</gene>
<dbReference type="STRING" id="906968.Trebr_0594"/>
<dbReference type="SUPFAM" id="SSF141868">
    <property type="entry name" value="EAL domain-like"/>
    <property type="match status" value="1"/>
</dbReference>
<reference evidence="4" key="1">
    <citation type="submission" date="2011-04" db="EMBL/GenBank/DDBJ databases">
        <title>The complete genome of Treponema brennaborense DSM 12168.</title>
        <authorList>
            <person name="Lucas S."/>
            <person name="Han J."/>
            <person name="Lapidus A."/>
            <person name="Bruce D."/>
            <person name="Goodwin L."/>
            <person name="Pitluck S."/>
            <person name="Peters L."/>
            <person name="Kyrpides N."/>
            <person name="Mavromatis K."/>
            <person name="Ivanova N."/>
            <person name="Mikhailova N."/>
            <person name="Pagani I."/>
            <person name="Teshima H."/>
            <person name="Detter J.C."/>
            <person name="Tapia R."/>
            <person name="Han C."/>
            <person name="Land M."/>
            <person name="Hauser L."/>
            <person name="Markowitz V."/>
            <person name="Cheng J.-F."/>
            <person name="Hugenholtz P."/>
            <person name="Woyke T."/>
            <person name="Wu D."/>
            <person name="Gronow S."/>
            <person name="Wellnitz S."/>
            <person name="Brambilla E."/>
            <person name="Klenk H.-P."/>
            <person name="Eisen J.A."/>
        </authorList>
    </citation>
    <scope>NUCLEOTIDE SEQUENCE [LARGE SCALE GENOMIC DNA]</scope>
    <source>
        <strain evidence="4">DSM 12168 / CIP 105900 / DD5/3</strain>
    </source>
</reference>
<dbReference type="CDD" id="cd01949">
    <property type="entry name" value="GGDEF"/>
    <property type="match status" value="1"/>
</dbReference>
<dbReference type="Pfam" id="PF00563">
    <property type="entry name" value="EAL"/>
    <property type="match status" value="1"/>
</dbReference>
<dbReference type="InterPro" id="IPR029787">
    <property type="entry name" value="Nucleotide_cyclase"/>
</dbReference>
<dbReference type="Pfam" id="PF00990">
    <property type="entry name" value="GGDEF"/>
    <property type="match status" value="1"/>
</dbReference>
<evidence type="ECO:0000259" key="2">
    <source>
        <dbReference type="PROSITE" id="PS50887"/>
    </source>
</evidence>
<evidence type="ECO:0000313" key="4">
    <source>
        <dbReference type="Proteomes" id="UP000006546"/>
    </source>
</evidence>
<evidence type="ECO:0000259" key="1">
    <source>
        <dbReference type="PROSITE" id="PS50883"/>
    </source>
</evidence>
<dbReference type="Gene3D" id="3.20.20.450">
    <property type="entry name" value="EAL domain"/>
    <property type="match status" value="1"/>
</dbReference>
<dbReference type="InterPro" id="IPR043128">
    <property type="entry name" value="Rev_trsase/Diguanyl_cyclase"/>
</dbReference>
<keyword evidence="4" id="KW-1185">Reference proteome</keyword>
<dbReference type="EMBL" id="CP002696">
    <property type="protein sequence ID" value="AEE16037.1"/>
    <property type="molecule type" value="Genomic_DNA"/>
</dbReference>
<dbReference type="InterPro" id="IPR035919">
    <property type="entry name" value="EAL_sf"/>
</dbReference>
<feature type="domain" description="GGDEF" evidence="2">
    <location>
        <begin position="196"/>
        <end position="321"/>
    </location>
</feature>
<dbReference type="OrthoDB" id="366324at2"/>
<sequence length="603" mass="68149">MSDKLIFKSVESYKPNLIVVAKPVCDTTGKPVDFHITDTNRFGAELIGCVTQLEGLPLSVFFTNISDAGIGTELIRQALQNDPETQLVFFSHKLQLWLRVMTEMMTDGNLMATILDVTNDKLREEQLKQQNDRLAALTDELEQSRQVLRYKLNKIEALNMELSHIAYHDMLTGLKNRSCFNKDINLLTTQISTAVKIFGIMIIDIDNMKNINDSRGHTAGDMLLCNAANALRQFKKDTIQLYRFGGDEFLVLATELETRDSMITVSDVIMEAFETAEISISAGITLYPDDSILPDQLLKFADMALHEVKKQGKHNSLFFSRSMQDEFLNRLNIETKLQKAINGQSFEMYFQPQVDISRNKLRGFEALIRWYDPELGWIPPSKFIPIAEETRQVIALGEWVLETACRTLKRWQEEYRFTGIISVNISPVQLKKASFIYDLEQLIAEQDIDPTKLEIEITEGVFIENMESVVSILTQIKSMGIGISLDDFGTGYSSFNYLQILPLTALKIDKSFISNIAARNSVEADITDAIVALVTKLGLDTIAEGVETVEQLQVLQSINCRTTQGFLTGKPMPISLCEKMLSGDESAILRIETENRQPIRYSI</sequence>
<dbReference type="InterPro" id="IPR001633">
    <property type="entry name" value="EAL_dom"/>
</dbReference>
<dbReference type="PROSITE" id="PS50887">
    <property type="entry name" value="GGDEF"/>
    <property type="match status" value="1"/>
</dbReference>
<dbReference type="AlphaFoldDB" id="F4LPU5"/>
<name>F4LPU5_TREBD</name>
<dbReference type="KEGG" id="tbe:Trebr_0594"/>
<dbReference type="PROSITE" id="PS50883">
    <property type="entry name" value="EAL"/>
    <property type="match status" value="1"/>
</dbReference>
<proteinExistence type="predicted"/>
<dbReference type="InterPro" id="IPR050706">
    <property type="entry name" value="Cyclic-di-GMP_PDE-like"/>
</dbReference>
<dbReference type="SMART" id="SM00267">
    <property type="entry name" value="GGDEF"/>
    <property type="match status" value="1"/>
</dbReference>
<organism evidence="3 4">
    <name type="scientific">Treponema brennaborense (strain DSM 12168 / CIP 105900 / DD5/3)</name>
    <dbReference type="NCBI Taxonomy" id="906968"/>
    <lineage>
        <taxon>Bacteria</taxon>
        <taxon>Pseudomonadati</taxon>
        <taxon>Spirochaetota</taxon>
        <taxon>Spirochaetia</taxon>
        <taxon>Spirochaetales</taxon>
        <taxon>Treponemataceae</taxon>
        <taxon>Treponema</taxon>
    </lineage>
</organism>
<dbReference type="PANTHER" id="PTHR33121:SF70">
    <property type="entry name" value="SIGNALING PROTEIN YKOW"/>
    <property type="match status" value="1"/>
</dbReference>
<protein>
    <submittedName>
        <fullName evidence="3">Diguanylate cyclase/phosphodiesterase</fullName>
    </submittedName>
</protein>